<dbReference type="Gene3D" id="3.30.565.10">
    <property type="entry name" value="Histidine kinase-like ATPase, C-terminal domain"/>
    <property type="match status" value="1"/>
</dbReference>
<dbReference type="GO" id="GO:0005524">
    <property type="term" value="F:ATP binding"/>
    <property type="evidence" value="ECO:0007669"/>
    <property type="project" value="UniProtKB-KW"/>
</dbReference>
<dbReference type="InterPro" id="IPR008207">
    <property type="entry name" value="Sig_transdc_His_kin_Hpt_dom"/>
</dbReference>
<dbReference type="InterPro" id="IPR005467">
    <property type="entry name" value="His_kinase_dom"/>
</dbReference>
<evidence type="ECO:0000256" key="6">
    <source>
        <dbReference type="ARBA" id="ARBA00022692"/>
    </source>
</evidence>
<dbReference type="InterPro" id="IPR003594">
    <property type="entry name" value="HATPase_dom"/>
</dbReference>
<evidence type="ECO:0000259" key="16">
    <source>
        <dbReference type="PROSITE" id="PS50894"/>
    </source>
</evidence>
<organism evidence="17 18">
    <name type="scientific">Gemmatirosa kalamazoonensis</name>
    <dbReference type="NCBI Taxonomy" id="861299"/>
    <lineage>
        <taxon>Bacteria</taxon>
        <taxon>Pseudomonadati</taxon>
        <taxon>Gemmatimonadota</taxon>
        <taxon>Gemmatimonadia</taxon>
        <taxon>Gemmatimonadales</taxon>
        <taxon>Gemmatimonadaceae</taxon>
        <taxon>Gemmatirosa</taxon>
    </lineage>
</organism>
<dbReference type="SMART" id="SM00388">
    <property type="entry name" value="HisKA"/>
    <property type="match status" value="1"/>
</dbReference>
<feature type="domain" description="HPt" evidence="16">
    <location>
        <begin position="365"/>
        <end position="458"/>
    </location>
</feature>
<dbReference type="SUPFAM" id="SSF52172">
    <property type="entry name" value="CheY-like"/>
    <property type="match status" value="1"/>
</dbReference>
<dbReference type="RefSeq" id="WP_025409257.1">
    <property type="nucleotide sequence ID" value="NZ_CP007128.1"/>
</dbReference>
<dbReference type="InterPro" id="IPR036097">
    <property type="entry name" value="HisK_dim/P_sf"/>
</dbReference>
<feature type="domain" description="Histidine kinase" evidence="14">
    <location>
        <begin position="6"/>
        <end position="209"/>
    </location>
</feature>
<keyword evidence="18" id="KW-1185">Reference proteome</keyword>
<evidence type="ECO:0000313" key="18">
    <source>
        <dbReference type="Proteomes" id="UP000019151"/>
    </source>
</evidence>
<dbReference type="GO" id="GO:0000155">
    <property type="term" value="F:phosphorelay sensor kinase activity"/>
    <property type="evidence" value="ECO:0007669"/>
    <property type="project" value="InterPro"/>
</dbReference>
<dbReference type="InterPro" id="IPR001789">
    <property type="entry name" value="Sig_transdc_resp-reg_receiver"/>
</dbReference>
<dbReference type="PROSITE" id="PS50110">
    <property type="entry name" value="RESPONSE_REGULATORY"/>
    <property type="match status" value="1"/>
</dbReference>
<evidence type="ECO:0000259" key="15">
    <source>
        <dbReference type="PROSITE" id="PS50110"/>
    </source>
</evidence>
<dbReference type="OrthoDB" id="9801651at2"/>
<dbReference type="SMART" id="SM00448">
    <property type="entry name" value="REC"/>
    <property type="match status" value="1"/>
</dbReference>
<dbReference type="InterPro" id="IPR004358">
    <property type="entry name" value="Sig_transdc_His_kin-like_C"/>
</dbReference>
<dbReference type="Gene3D" id="1.10.287.130">
    <property type="match status" value="1"/>
</dbReference>
<keyword evidence="9" id="KW-1133">Transmembrane helix</keyword>
<dbReference type="Pfam" id="PF02518">
    <property type="entry name" value="HATPase_c"/>
    <property type="match status" value="1"/>
</dbReference>
<dbReference type="Proteomes" id="UP000019151">
    <property type="component" value="Chromosome"/>
</dbReference>
<evidence type="ECO:0000256" key="2">
    <source>
        <dbReference type="ARBA" id="ARBA00004651"/>
    </source>
</evidence>
<dbReference type="InterPro" id="IPR036890">
    <property type="entry name" value="HATPase_C_sf"/>
</dbReference>
<evidence type="ECO:0000256" key="3">
    <source>
        <dbReference type="ARBA" id="ARBA00012438"/>
    </source>
</evidence>
<accession>W0RBL7</accession>
<dbReference type="PROSITE" id="PS50894">
    <property type="entry name" value="HPT"/>
    <property type="match status" value="1"/>
</dbReference>
<dbReference type="Gene3D" id="3.40.50.2300">
    <property type="match status" value="1"/>
</dbReference>
<dbReference type="Pfam" id="PF00512">
    <property type="entry name" value="HisKA"/>
    <property type="match status" value="1"/>
</dbReference>
<feature type="domain" description="Response regulatory" evidence="15">
    <location>
        <begin position="232"/>
        <end position="349"/>
    </location>
</feature>
<keyword evidence="11" id="KW-0472">Membrane</keyword>
<evidence type="ECO:0000256" key="11">
    <source>
        <dbReference type="ARBA" id="ARBA00023136"/>
    </source>
</evidence>
<dbReference type="SMART" id="SM00073">
    <property type="entry name" value="HPT"/>
    <property type="match status" value="1"/>
</dbReference>
<keyword evidence="10" id="KW-0902">Two-component regulatory system</keyword>
<dbReference type="InterPro" id="IPR011006">
    <property type="entry name" value="CheY-like_superfamily"/>
</dbReference>
<protein>
    <recommendedName>
        <fullName evidence="3">histidine kinase</fullName>
        <ecNumber evidence="3">2.7.13.3</ecNumber>
    </recommendedName>
</protein>
<dbReference type="SUPFAM" id="SSF47226">
    <property type="entry name" value="Histidine-containing phosphotransfer domain, HPT domain"/>
    <property type="match status" value="1"/>
</dbReference>
<keyword evidence="5 13" id="KW-0597">Phosphoprotein</keyword>
<evidence type="ECO:0000256" key="10">
    <source>
        <dbReference type="ARBA" id="ARBA00023012"/>
    </source>
</evidence>
<sequence length="461" mass="47023">MIHDPVLAHEIRTPLHGVLAAAELLDDGALSAEQRGHVETIREAARALLALADDALTVGRDARDADATCDVRETVHGVSRLLAPAAAAKGLTLLTRIDLDVPAHVRAAAGPLRQILVNLVGNAVKYTATGGVTVRVRRDGASVALEVHDTGPGLPTPTPRAFEPAAPNGGAGLGLTIAAALVRRLGGTLEARSTPHEGTVFSFTVRAAVVASTAVTPSAATGDGPSAAATARLLVVDDDPVGRRVTAGLLARLGHRVDVAATVAEARAALDRATYDALFLDCALPDGDGCDVALALRRAEGNDAHTRIVALTASPDAAVHARCLDAGVDACLVKPADLADLAAALAPRAIDPATLDALARLENDAPGLLARVADDYARAADEALGALRRAIGAGDRRAAVEAAHRLRGSSASAGAAHAATLAGAVERAALRDARHVDASLLRALERAVVVAGEELQRANTR</sequence>
<dbReference type="eggNOG" id="COG5002">
    <property type="taxonomic scope" value="Bacteria"/>
</dbReference>
<dbReference type="SUPFAM" id="SSF47384">
    <property type="entry name" value="Homodimeric domain of signal transducing histidine kinase"/>
    <property type="match status" value="1"/>
</dbReference>
<proteinExistence type="predicted"/>
<evidence type="ECO:0000256" key="1">
    <source>
        <dbReference type="ARBA" id="ARBA00000085"/>
    </source>
</evidence>
<dbReference type="EC" id="2.7.13.3" evidence="3"/>
<dbReference type="Pfam" id="PF01627">
    <property type="entry name" value="Hpt"/>
    <property type="match status" value="1"/>
</dbReference>
<dbReference type="PANTHER" id="PTHR45339:SF1">
    <property type="entry name" value="HYBRID SIGNAL TRANSDUCTION HISTIDINE KINASE J"/>
    <property type="match status" value="1"/>
</dbReference>
<dbReference type="AlphaFoldDB" id="W0RBL7"/>
<dbReference type="GO" id="GO:0005886">
    <property type="term" value="C:plasma membrane"/>
    <property type="evidence" value="ECO:0007669"/>
    <property type="project" value="UniProtKB-SubCell"/>
</dbReference>
<dbReference type="Pfam" id="PF00072">
    <property type="entry name" value="Response_reg"/>
    <property type="match status" value="1"/>
</dbReference>
<evidence type="ECO:0000256" key="5">
    <source>
        <dbReference type="ARBA" id="ARBA00022553"/>
    </source>
</evidence>
<evidence type="ECO:0000256" key="8">
    <source>
        <dbReference type="ARBA" id="ARBA00022840"/>
    </source>
</evidence>
<evidence type="ECO:0000259" key="14">
    <source>
        <dbReference type="PROSITE" id="PS50109"/>
    </source>
</evidence>
<evidence type="ECO:0000313" key="17">
    <source>
        <dbReference type="EMBL" id="AHG87700.1"/>
    </source>
</evidence>
<gene>
    <name evidence="17" type="ORF">J421_0163</name>
</gene>
<evidence type="ECO:0000256" key="13">
    <source>
        <dbReference type="PROSITE-ProRule" id="PRU00169"/>
    </source>
</evidence>
<dbReference type="HOGENOM" id="CLU_592841_0_0_0"/>
<dbReference type="CDD" id="cd17546">
    <property type="entry name" value="REC_hyHK_CKI1_RcsC-like"/>
    <property type="match status" value="1"/>
</dbReference>
<dbReference type="EMBL" id="CP007128">
    <property type="protein sequence ID" value="AHG87700.1"/>
    <property type="molecule type" value="Genomic_DNA"/>
</dbReference>
<dbReference type="STRING" id="861299.J421_0163"/>
<dbReference type="CDD" id="cd00082">
    <property type="entry name" value="HisKA"/>
    <property type="match status" value="1"/>
</dbReference>
<dbReference type="KEGG" id="gba:J421_0163"/>
<dbReference type="InterPro" id="IPR003661">
    <property type="entry name" value="HisK_dim/P_dom"/>
</dbReference>
<evidence type="ECO:0000256" key="4">
    <source>
        <dbReference type="ARBA" id="ARBA00022475"/>
    </source>
</evidence>
<dbReference type="PRINTS" id="PR00344">
    <property type="entry name" value="BCTRLSENSOR"/>
</dbReference>
<keyword evidence="7" id="KW-0547">Nucleotide-binding</keyword>
<dbReference type="SMART" id="SM00387">
    <property type="entry name" value="HATPase_c"/>
    <property type="match status" value="1"/>
</dbReference>
<feature type="modified residue" description="4-aspartylphosphate" evidence="13">
    <location>
        <position position="281"/>
    </location>
</feature>
<evidence type="ECO:0000256" key="12">
    <source>
        <dbReference type="PROSITE-ProRule" id="PRU00110"/>
    </source>
</evidence>
<feature type="modified residue" description="Phosphohistidine" evidence="12">
    <location>
        <position position="404"/>
    </location>
</feature>
<keyword evidence="4" id="KW-1003">Cell membrane</keyword>
<dbReference type="Gene3D" id="1.20.120.160">
    <property type="entry name" value="HPT domain"/>
    <property type="match status" value="1"/>
</dbReference>
<evidence type="ECO:0000256" key="7">
    <source>
        <dbReference type="ARBA" id="ARBA00022741"/>
    </source>
</evidence>
<comment type="catalytic activity">
    <reaction evidence="1">
        <text>ATP + protein L-histidine = ADP + protein N-phospho-L-histidine.</text>
        <dbReference type="EC" id="2.7.13.3"/>
    </reaction>
</comment>
<name>W0RBL7_9BACT</name>
<evidence type="ECO:0000256" key="9">
    <source>
        <dbReference type="ARBA" id="ARBA00022989"/>
    </source>
</evidence>
<reference evidence="17 18" key="1">
    <citation type="journal article" date="2014" name="Genome Announc.">
        <title>Genome Sequence and Methylome of Soil Bacterium Gemmatirosa kalamazoonensis KBS708T, a Member of the Rarely Cultivated Gemmatimonadetes Phylum.</title>
        <authorList>
            <person name="Debruyn J.M."/>
            <person name="Radosevich M."/>
            <person name="Wommack K.E."/>
            <person name="Polson S.W."/>
            <person name="Hauser L.J."/>
            <person name="Fawaz M.N."/>
            <person name="Korlach J."/>
            <person name="Tsai Y.C."/>
        </authorList>
    </citation>
    <scope>NUCLEOTIDE SEQUENCE [LARGE SCALE GENOMIC DNA]</scope>
    <source>
        <strain evidence="17 18">KBS708</strain>
    </source>
</reference>
<keyword evidence="8 17" id="KW-0067">ATP-binding</keyword>
<keyword evidence="6" id="KW-0812">Transmembrane</keyword>
<comment type="subcellular location">
    <subcellularLocation>
        <location evidence="2">Cell membrane</location>
        <topology evidence="2">Multi-pass membrane protein</topology>
    </subcellularLocation>
</comment>
<dbReference type="SUPFAM" id="SSF55874">
    <property type="entry name" value="ATPase domain of HSP90 chaperone/DNA topoisomerase II/histidine kinase"/>
    <property type="match status" value="1"/>
</dbReference>
<dbReference type="PROSITE" id="PS50109">
    <property type="entry name" value="HIS_KIN"/>
    <property type="match status" value="1"/>
</dbReference>
<dbReference type="InParanoid" id="W0RBL7"/>
<dbReference type="PANTHER" id="PTHR45339">
    <property type="entry name" value="HYBRID SIGNAL TRANSDUCTION HISTIDINE KINASE J"/>
    <property type="match status" value="1"/>
</dbReference>
<dbReference type="InterPro" id="IPR036641">
    <property type="entry name" value="HPT_dom_sf"/>
</dbReference>